<feature type="compositionally biased region" description="Acidic residues" evidence="1">
    <location>
        <begin position="17"/>
        <end position="38"/>
    </location>
</feature>
<dbReference type="EMBL" id="JAYRBN010000061">
    <property type="protein sequence ID" value="KAL2739323.1"/>
    <property type="molecule type" value="Genomic_DNA"/>
</dbReference>
<dbReference type="Proteomes" id="UP001607303">
    <property type="component" value="Unassembled WGS sequence"/>
</dbReference>
<gene>
    <name evidence="2" type="ORF">V1477_010712</name>
</gene>
<name>A0ABD2C4K7_VESMC</name>
<keyword evidence="3" id="KW-1185">Reference proteome</keyword>
<organism evidence="2 3">
    <name type="scientific">Vespula maculifrons</name>
    <name type="common">Eastern yellow jacket</name>
    <name type="synonym">Wasp</name>
    <dbReference type="NCBI Taxonomy" id="7453"/>
    <lineage>
        <taxon>Eukaryota</taxon>
        <taxon>Metazoa</taxon>
        <taxon>Ecdysozoa</taxon>
        <taxon>Arthropoda</taxon>
        <taxon>Hexapoda</taxon>
        <taxon>Insecta</taxon>
        <taxon>Pterygota</taxon>
        <taxon>Neoptera</taxon>
        <taxon>Endopterygota</taxon>
        <taxon>Hymenoptera</taxon>
        <taxon>Apocrita</taxon>
        <taxon>Aculeata</taxon>
        <taxon>Vespoidea</taxon>
        <taxon>Vespidae</taxon>
        <taxon>Vespinae</taxon>
        <taxon>Vespula</taxon>
    </lineage>
</organism>
<protein>
    <submittedName>
        <fullName evidence="2">Uncharacterized protein</fullName>
    </submittedName>
</protein>
<accession>A0ABD2C4K7</accession>
<proteinExistence type="predicted"/>
<comment type="caution">
    <text evidence="2">The sequence shown here is derived from an EMBL/GenBank/DDBJ whole genome shotgun (WGS) entry which is preliminary data.</text>
</comment>
<reference evidence="2 3" key="1">
    <citation type="journal article" date="2024" name="Ann. Entomol. Soc. Am.">
        <title>Genomic analyses of the southern and eastern yellowjacket wasps (Hymenoptera: Vespidae) reveal evolutionary signatures of social life.</title>
        <authorList>
            <person name="Catto M.A."/>
            <person name="Caine P.B."/>
            <person name="Orr S.E."/>
            <person name="Hunt B.G."/>
            <person name="Goodisman M.A.D."/>
        </authorList>
    </citation>
    <scope>NUCLEOTIDE SEQUENCE [LARGE SCALE GENOMIC DNA]</scope>
    <source>
        <strain evidence="2">232</strain>
        <tissue evidence="2">Head and thorax</tissue>
    </source>
</reference>
<dbReference type="AlphaFoldDB" id="A0ABD2C4K7"/>
<evidence type="ECO:0000256" key="1">
    <source>
        <dbReference type="SAM" id="MobiDB-lite"/>
    </source>
</evidence>
<feature type="region of interest" description="Disordered" evidence="1">
    <location>
        <begin position="1"/>
        <end position="75"/>
    </location>
</feature>
<sequence>MHLASSFKRDRVTAKEAEEEEERKEENEDEQKEEEEKEENMKEKPQQEATLIVVPTNNQITVDRSSKRNPIDASRDGRHYYYHSIRARYNTHIL</sequence>
<evidence type="ECO:0000313" key="3">
    <source>
        <dbReference type="Proteomes" id="UP001607303"/>
    </source>
</evidence>
<evidence type="ECO:0000313" key="2">
    <source>
        <dbReference type="EMBL" id="KAL2739323.1"/>
    </source>
</evidence>
<feature type="compositionally biased region" description="Basic and acidic residues" evidence="1">
    <location>
        <begin position="7"/>
        <end position="16"/>
    </location>
</feature>
<feature type="compositionally biased region" description="Basic and acidic residues" evidence="1">
    <location>
        <begin position="64"/>
        <end position="75"/>
    </location>
</feature>